<gene>
    <name evidence="2" type="ORF">Tco_0823295</name>
</gene>
<comment type="caution">
    <text evidence="2">The sequence shown here is derived from an EMBL/GenBank/DDBJ whole genome shotgun (WGS) entry which is preliminary data.</text>
</comment>
<proteinExistence type="predicted"/>
<evidence type="ECO:0000313" key="2">
    <source>
        <dbReference type="EMBL" id="GJT02126.1"/>
    </source>
</evidence>
<feature type="compositionally biased region" description="Low complexity" evidence="1">
    <location>
        <begin position="57"/>
        <end position="86"/>
    </location>
</feature>
<sequence>MAALKYKDDHNKIAYLGREKGCEDFTDILGYLDHSPLRVSQYLCTPPIALPIAAAGDDAAGADDAANEDTAAVNEAAGSAAEAPLVPHSPPVSPVREPTPEQPAFIR</sequence>
<dbReference type="Proteomes" id="UP001151760">
    <property type="component" value="Unassembled WGS sequence"/>
</dbReference>
<keyword evidence="3" id="KW-1185">Reference proteome</keyword>
<protein>
    <submittedName>
        <fullName evidence="2">Uncharacterized protein</fullName>
    </submittedName>
</protein>
<feature type="region of interest" description="Disordered" evidence="1">
    <location>
        <begin position="57"/>
        <end position="107"/>
    </location>
</feature>
<reference evidence="2" key="2">
    <citation type="submission" date="2022-01" db="EMBL/GenBank/DDBJ databases">
        <authorList>
            <person name="Yamashiro T."/>
            <person name="Shiraishi A."/>
            <person name="Satake H."/>
            <person name="Nakayama K."/>
        </authorList>
    </citation>
    <scope>NUCLEOTIDE SEQUENCE</scope>
</reference>
<evidence type="ECO:0000256" key="1">
    <source>
        <dbReference type="SAM" id="MobiDB-lite"/>
    </source>
</evidence>
<dbReference type="EMBL" id="BQNB010012324">
    <property type="protein sequence ID" value="GJT02126.1"/>
    <property type="molecule type" value="Genomic_DNA"/>
</dbReference>
<reference evidence="2" key="1">
    <citation type="journal article" date="2022" name="Int. J. Mol. Sci.">
        <title>Draft Genome of Tanacetum Coccineum: Genomic Comparison of Closely Related Tanacetum-Family Plants.</title>
        <authorList>
            <person name="Yamashiro T."/>
            <person name="Shiraishi A."/>
            <person name="Nakayama K."/>
            <person name="Satake H."/>
        </authorList>
    </citation>
    <scope>NUCLEOTIDE SEQUENCE</scope>
</reference>
<accession>A0ABQ5AIH9</accession>
<name>A0ABQ5AIH9_9ASTR</name>
<organism evidence="2 3">
    <name type="scientific">Tanacetum coccineum</name>
    <dbReference type="NCBI Taxonomy" id="301880"/>
    <lineage>
        <taxon>Eukaryota</taxon>
        <taxon>Viridiplantae</taxon>
        <taxon>Streptophyta</taxon>
        <taxon>Embryophyta</taxon>
        <taxon>Tracheophyta</taxon>
        <taxon>Spermatophyta</taxon>
        <taxon>Magnoliopsida</taxon>
        <taxon>eudicotyledons</taxon>
        <taxon>Gunneridae</taxon>
        <taxon>Pentapetalae</taxon>
        <taxon>asterids</taxon>
        <taxon>campanulids</taxon>
        <taxon>Asterales</taxon>
        <taxon>Asteraceae</taxon>
        <taxon>Asteroideae</taxon>
        <taxon>Anthemideae</taxon>
        <taxon>Anthemidinae</taxon>
        <taxon>Tanacetum</taxon>
    </lineage>
</organism>
<evidence type="ECO:0000313" key="3">
    <source>
        <dbReference type="Proteomes" id="UP001151760"/>
    </source>
</evidence>